<sequence>MVETERRGGESYKPPEKEHGSVLTRKVEQGIVVNHNKAFEVTVRLLRIESAKRVTIGITSRNPSKVLRAELLGREKPTPPKSGHLVLARNIDQAIVIAPYTLLETFIKVIAIEGSQVKFLCQADQEVRIDREELLKAENRPVTQNHQI</sequence>
<accession>A0A1F5I2N4</accession>
<gene>
    <name evidence="2" type="ORF">A3A60_03155</name>
</gene>
<comment type="caution">
    <text evidence="2">The sequence shown here is derived from an EMBL/GenBank/DDBJ whole genome shotgun (WGS) entry which is preliminary data.</text>
</comment>
<dbReference type="SUPFAM" id="SSF117130">
    <property type="entry name" value="CsrA-like"/>
    <property type="match status" value="1"/>
</dbReference>
<dbReference type="STRING" id="1797729.A3A60_03155"/>
<dbReference type="Gene3D" id="2.60.40.4380">
    <property type="entry name" value="Translational regulator CsrA"/>
    <property type="match status" value="2"/>
</dbReference>
<protein>
    <submittedName>
        <fullName evidence="2">Uncharacterized protein</fullName>
    </submittedName>
</protein>
<dbReference type="Proteomes" id="UP000179227">
    <property type="component" value="Unassembled WGS sequence"/>
</dbReference>
<dbReference type="InterPro" id="IPR036107">
    <property type="entry name" value="CsrA_sf"/>
</dbReference>
<dbReference type="InterPro" id="IPR003751">
    <property type="entry name" value="CsrA"/>
</dbReference>
<name>A0A1F5I2N4_9BACT</name>
<dbReference type="GO" id="GO:0006402">
    <property type="term" value="P:mRNA catabolic process"/>
    <property type="evidence" value="ECO:0007669"/>
    <property type="project" value="InterPro"/>
</dbReference>
<organism evidence="2 3">
    <name type="scientific">Candidatus Curtissbacteria bacterium RIFCSPLOWO2_01_FULL_42_26</name>
    <dbReference type="NCBI Taxonomy" id="1797729"/>
    <lineage>
        <taxon>Bacteria</taxon>
        <taxon>Candidatus Curtissiibacteriota</taxon>
    </lineage>
</organism>
<proteinExistence type="predicted"/>
<dbReference type="GO" id="GO:0006109">
    <property type="term" value="P:regulation of carbohydrate metabolic process"/>
    <property type="evidence" value="ECO:0007669"/>
    <property type="project" value="InterPro"/>
</dbReference>
<dbReference type="AlphaFoldDB" id="A0A1F5I2N4"/>
<dbReference type="EMBL" id="MFBS01000010">
    <property type="protein sequence ID" value="OGE10515.1"/>
    <property type="molecule type" value="Genomic_DNA"/>
</dbReference>
<reference evidence="2 3" key="1">
    <citation type="journal article" date="2016" name="Nat. Commun.">
        <title>Thousands of microbial genomes shed light on interconnected biogeochemical processes in an aquifer system.</title>
        <authorList>
            <person name="Anantharaman K."/>
            <person name="Brown C.T."/>
            <person name="Hug L.A."/>
            <person name="Sharon I."/>
            <person name="Castelle C.J."/>
            <person name="Probst A.J."/>
            <person name="Thomas B.C."/>
            <person name="Singh A."/>
            <person name="Wilkins M.J."/>
            <person name="Karaoz U."/>
            <person name="Brodie E.L."/>
            <person name="Williams K.H."/>
            <person name="Hubbard S.S."/>
            <person name="Banfield J.F."/>
        </authorList>
    </citation>
    <scope>NUCLEOTIDE SEQUENCE [LARGE SCALE GENOMIC DNA]</scope>
</reference>
<dbReference type="Pfam" id="PF02599">
    <property type="entry name" value="CsrA"/>
    <property type="match status" value="1"/>
</dbReference>
<evidence type="ECO:0000313" key="2">
    <source>
        <dbReference type="EMBL" id="OGE10515.1"/>
    </source>
</evidence>
<evidence type="ECO:0000256" key="1">
    <source>
        <dbReference type="SAM" id="MobiDB-lite"/>
    </source>
</evidence>
<dbReference type="GO" id="GO:0003723">
    <property type="term" value="F:RNA binding"/>
    <property type="evidence" value="ECO:0007669"/>
    <property type="project" value="InterPro"/>
</dbReference>
<evidence type="ECO:0000313" key="3">
    <source>
        <dbReference type="Proteomes" id="UP000179227"/>
    </source>
</evidence>
<feature type="region of interest" description="Disordered" evidence="1">
    <location>
        <begin position="1"/>
        <end position="22"/>
    </location>
</feature>